<evidence type="ECO:0000256" key="1">
    <source>
        <dbReference type="ARBA" id="ARBA00004141"/>
    </source>
</evidence>
<sequence length="214" mass="21966">MDNFLNKIVNDPHVRAARNAVANLPPPVKKVAKAGMIGVGTGIAVFATPPLLGFTATGVAAGSLAAAIQSAVYGAAVPAGGLFAIMQSVGATATIVPALIAGASATGIVGAVEAGQEPEPGANEGDEEGGARDKEVDEQNENGDQEQRDEDKEQRLMGDEKALLGEPSSDNQKVSSHADIRIQVASPGEEYNSMAHSLNIGQGEEVFRPRNNQS</sequence>
<dbReference type="AlphaFoldDB" id="A0A8H2XWQ6"/>
<evidence type="ECO:0000313" key="8">
    <source>
        <dbReference type="Proteomes" id="UP000663831"/>
    </source>
</evidence>
<keyword evidence="3" id="KW-0812">Transmembrane</keyword>
<evidence type="ECO:0000313" key="7">
    <source>
        <dbReference type="EMBL" id="CAE6437049.1"/>
    </source>
</evidence>
<reference evidence="7" key="1">
    <citation type="submission" date="2021-01" db="EMBL/GenBank/DDBJ databases">
        <authorList>
            <person name="Kaushik A."/>
        </authorList>
    </citation>
    <scope>NUCLEOTIDE SEQUENCE</scope>
    <source>
        <strain evidence="7">AG3-1AP</strain>
    </source>
</reference>
<feature type="region of interest" description="Disordered" evidence="6">
    <location>
        <begin position="114"/>
        <end position="188"/>
    </location>
</feature>
<evidence type="ECO:0000256" key="5">
    <source>
        <dbReference type="ARBA" id="ARBA00023136"/>
    </source>
</evidence>
<keyword evidence="4" id="KW-1133">Transmembrane helix</keyword>
<dbReference type="Pfam" id="PF06140">
    <property type="entry name" value="Ifi-6-16"/>
    <property type="match status" value="1"/>
</dbReference>
<evidence type="ECO:0000256" key="6">
    <source>
        <dbReference type="SAM" id="MobiDB-lite"/>
    </source>
</evidence>
<dbReference type="GO" id="GO:0016020">
    <property type="term" value="C:membrane"/>
    <property type="evidence" value="ECO:0007669"/>
    <property type="project" value="UniProtKB-SubCell"/>
</dbReference>
<protein>
    <submittedName>
        <fullName evidence="7">Uncharacterized protein</fullName>
    </submittedName>
</protein>
<dbReference type="InterPro" id="IPR038213">
    <property type="entry name" value="IFI6/IFI27-like_sf"/>
</dbReference>
<name>A0A8H2XWQ6_9AGAM</name>
<feature type="compositionally biased region" description="Basic and acidic residues" evidence="6">
    <location>
        <begin position="145"/>
        <end position="163"/>
    </location>
</feature>
<evidence type="ECO:0000256" key="4">
    <source>
        <dbReference type="ARBA" id="ARBA00022989"/>
    </source>
</evidence>
<evidence type="ECO:0000256" key="2">
    <source>
        <dbReference type="ARBA" id="ARBA00007262"/>
    </source>
</evidence>
<gene>
    <name evidence="7" type="ORF">RDB_LOCUS49693</name>
</gene>
<proteinExistence type="inferred from homology"/>
<dbReference type="Gene3D" id="6.10.110.10">
    <property type="match status" value="1"/>
</dbReference>
<comment type="caution">
    <text evidence="7">The sequence shown here is derived from an EMBL/GenBank/DDBJ whole genome shotgun (WGS) entry which is preliminary data.</text>
</comment>
<comment type="similarity">
    <text evidence="2">Belongs to the IFI6/IFI27 family.</text>
</comment>
<comment type="subcellular location">
    <subcellularLocation>
        <location evidence="1">Membrane</location>
        <topology evidence="1">Multi-pass membrane protein</topology>
    </subcellularLocation>
</comment>
<evidence type="ECO:0000256" key="3">
    <source>
        <dbReference type="ARBA" id="ARBA00022692"/>
    </source>
</evidence>
<organism evidence="7 8">
    <name type="scientific">Rhizoctonia solani</name>
    <dbReference type="NCBI Taxonomy" id="456999"/>
    <lineage>
        <taxon>Eukaryota</taxon>
        <taxon>Fungi</taxon>
        <taxon>Dikarya</taxon>
        <taxon>Basidiomycota</taxon>
        <taxon>Agaricomycotina</taxon>
        <taxon>Agaricomycetes</taxon>
        <taxon>Cantharellales</taxon>
        <taxon>Ceratobasidiaceae</taxon>
        <taxon>Rhizoctonia</taxon>
    </lineage>
</organism>
<keyword evidence="5" id="KW-0472">Membrane</keyword>
<accession>A0A8H2XWQ6</accession>
<dbReference type="Proteomes" id="UP000663831">
    <property type="component" value="Unassembled WGS sequence"/>
</dbReference>
<dbReference type="PANTHER" id="PTHR16932">
    <property type="entry name" value="INTERFERON ALPHA-INDUCIBLE PROTEIN 27"/>
    <property type="match status" value="1"/>
</dbReference>
<dbReference type="EMBL" id="CAJMWV010001430">
    <property type="protein sequence ID" value="CAE6437049.1"/>
    <property type="molecule type" value="Genomic_DNA"/>
</dbReference>
<dbReference type="OrthoDB" id="440424at2759"/>
<dbReference type="PANTHER" id="PTHR16932:SF18">
    <property type="entry name" value="INTERFERON, ALPHA-INDUCIBLE PROTEIN 27-LIKE 2"/>
    <property type="match status" value="1"/>
</dbReference>
<dbReference type="InterPro" id="IPR009311">
    <property type="entry name" value="IFI6/IFI27-like"/>
</dbReference>